<reference evidence="2" key="1">
    <citation type="submission" date="2022-01" db="EMBL/GenBank/DDBJ databases">
        <authorList>
            <person name="King R."/>
        </authorList>
    </citation>
    <scope>NUCLEOTIDE SEQUENCE</scope>
</reference>
<dbReference type="Gene3D" id="3.30.1140.40">
    <property type="entry name" value="Tctex-1"/>
    <property type="match status" value="1"/>
</dbReference>
<dbReference type="GO" id="GO:0045505">
    <property type="term" value="F:dynein intermediate chain binding"/>
    <property type="evidence" value="ECO:0007669"/>
    <property type="project" value="TreeGrafter"/>
</dbReference>
<dbReference type="GO" id="GO:0005868">
    <property type="term" value="C:cytoplasmic dynein complex"/>
    <property type="evidence" value="ECO:0007669"/>
    <property type="project" value="TreeGrafter"/>
</dbReference>
<proteinExistence type="inferred from homology"/>
<dbReference type="Pfam" id="PF03645">
    <property type="entry name" value="Tctex-1"/>
    <property type="match status" value="1"/>
</dbReference>
<dbReference type="CDD" id="cd21451">
    <property type="entry name" value="DLC-like_TCTEX1D"/>
    <property type="match status" value="1"/>
</dbReference>
<comment type="similarity">
    <text evidence="1">Belongs to the dynein light chain Tctex-type family.</text>
</comment>
<dbReference type="PANTHER" id="PTHR21255">
    <property type="entry name" value="T-COMPLEX-ASSOCIATED-TESTIS-EXPRESSED 1/ DYNEIN LIGHT CHAIN"/>
    <property type="match status" value="1"/>
</dbReference>
<evidence type="ECO:0000313" key="2">
    <source>
        <dbReference type="EMBL" id="CAH1107643.1"/>
    </source>
</evidence>
<dbReference type="InterPro" id="IPR038586">
    <property type="entry name" value="Tctex-1-like_sf"/>
</dbReference>
<protein>
    <submittedName>
        <fullName evidence="2">Uncharacterized protein</fullName>
    </submittedName>
</protein>
<dbReference type="GO" id="GO:0007018">
    <property type="term" value="P:microtubule-based movement"/>
    <property type="evidence" value="ECO:0007669"/>
    <property type="project" value="TreeGrafter"/>
</dbReference>
<name>A0A9P0GBY5_9CUCU</name>
<sequence length="148" mass="17528">MYTVSFKPSECRHMKHKMSSNSLLPQQSEPTRYANTYQLESKNPFNPDKVDKILKSVMLEAFENLTYDPEMCAKQAKWASLMIRMKVKELNFERYKIVCVVTIGEKCRQDLSVMCKFLWDCEKDRFATFTIENNYVFGIAYCFGLYYE</sequence>
<dbReference type="GO" id="GO:0005737">
    <property type="term" value="C:cytoplasm"/>
    <property type="evidence" value="ECO:0007669"/>
    <property type="project" value="TreeGrafter"/>
</dbReference>
<accession>A0A9P0GBY5</accession>
<dbReference type="EMBL" id="OV651834">
    <property type="protein sequence ID" value="CAH1107643.1"/>
    <property type="molecule type" value="Genomic_DNA"/>
</dbReference>
<gene>
    <name evidence="2" type="ORF">PSYICH_LOCUS8187</name>
</gene>
<dbReference type="InterPro" id="IPR005334">
    <property type="entry name" value="Tctex-1-like"/>
</dbReference>
<evidence type="ECO:0000313" key="3">
    <source>
        <dbReference type="Proteomes" id="UP001153636"/>
    </source>
</evidence>
<dbReference type="PANTHER" id="PTHR21255:SF65">
    <property type="entry name" value="TCTEX1 DOMAIN-CONTAINING PROTEIN 2"/>
    <property type="match status" value="1"/>
</dbReference>
<dbReference type="AlphaFoldDB" id="A0A9P0GBY5"/>
<dbReference type="OrthoDB" id="10248487at2759"/>
<evidence type="ECO:0000256" key="1">
    <source>
        <dbReference type="ARBA" id="ARBA00005361"/>
    </source>
</evidence>
<dbReference type="Proteomes" id="UP001153636">
    <property type="component" value="Chromosome 22"/>
</dbReference>
<organism evidence="2 3">
    <name type="scientific">Psylliodes chrysocephalus</name>
    <dbReference type="NCBI Taxonomy" id="3402493"/>
    <lineage>
        <taxon>Eukaryota</taxon>
        <taxon>Metazoa</taxon>
        <taxon>Ecdysozoa</taxon>
        <taxon>Arthropoda</taxon>
        <taxon>Hexapoda</taxon>
        <taxon>Insecta</taxon>
        <taxon>Pterygota</taxon>
        <taxon>Neoptera</taxon>
        <taxon>Endopterygota</taxon>
        <taxon>Coleoptera</taxon>
        <taxon>Polyphaga</taxon>
        <taxon>Cucujiformia</taxon>
        <taxon>Chrysomeloidea</taxon>
        <taxon>Chrysomelidae</taxon>
        <taxon>Galerucinae</taxon>
        <taxon>Alticini</taxon>
        <taxon>Psylliodes</taxon>
    </lineage>
</organism>
<keyword evidence="3" id="KW-1185">Reference proteome</keyword>